<dbReference type="SUPFAM" id="SSF51261">
    <property type="entry name" value="Duplicated hybrid motif"/>
    <property type="match status" value="1"/>
</dbReference>
<gene>
    <name evidence="4" type="ORF">ACFQDL_14660</name>
</gene>
<evidence type="ECO:0000259" key="3">
    <source>
        <dbReference type="Pfam" id="PF01551"/>
    </source>
</evidence>
<dbReference type="InterPro" id="IPR011055">
    <property type="entry name" value="Dup_hybrid_motif"/>
</dbReference>
<dbReference type="RefSeq" id="WP_379909683.1">
    <property type="nucleotide sequence ID" value="NZ_JBHSWE010000001.1"/>
</dbReference>
<dbReference type="EMBL" id="JBHSWE010000001">
    <property type="protein sequence ID" value="MFC6671174.1"/>
    <property type="molecule type" value="Genomic_DNA"/>
</dbReference>
<protein>
    <submittedName>
        <fullName evidence="4">Murein hydrolase activator EnvC family protein</fullName>
    </submittedName>
</protein>
<comment type="caution">
    <text evidence="4">The sequence shown here is derived from an EMBL/GenBank/DDBJ whole genome shotgun (WGS) entry which is preliminary data.</text>
</comment>
<reference evidence="5" key="1">
    <citation type="journal article" date="2019" name="Int. J. Syst. Evol. Microbiol.">
        <title>The Global Catalogue of Microorganisms (GCM) 10K type strain sequencing project: providing services to taxonomists for standard genome sequencing and annotation.</title>
        <authorList>
            <consortium name="The Broad Institute Genomics Platform"/>
            <consortium name="The Broad Institute Genome Sequencing Center for Infectious Disease"/>
            <person name="Wu L."/>
            <person name="Ma J."/>
        </authorList>
    </citation>
    <scope>NUCLEOTIDE SEQUENCE [LARGE SCALE GENOMIC DNA]</scope>
    <source>
        <strain evidence="5">NBRC 111756</strain>
    </source>
</reference>
<dbReference type="Proteomes" id="UP001596422">
    <property type="component" value="Unassembled WGS sequence"/>
</dbReference>
<sequence>MIRALSLMLLLLYGAALSAADKEATEAQIQRLQKDIGALQSSISRQQGERKSLEQALRDSEAEIGQVGNRMAELDRQLEQLGGRVGSLEEKRDALRRSVADSSDQLNRQLRKQYRLGQQPRLQLLLNQRDPEQLGRMLRYFDLINAELVARLDHYRQQLQALASTESALDDTQAELLASREELVQQRGRLESAREKRRATLAQLRKSIDSEQGRLQALQGDRKRLEGVLAEIEKALKAAELARRSESLPQLRGKLNWPVDGRLLRAFGNSDTGVSYDGMLIAAPAGREVRAVHRGRVVFSDWLRGYGLLLIIDHGGGYMSLYGHNQRLLKEPGAWVETGDRVSVVGNSGGYSDPALYFAVRHNGKPTDPARWLARK</sequence>
<dbReference type="GO" id="GO:0016787">
    <property type="term" value="F:hydrolase activity"/>
    <property type="evidence" value="ECO:0007669"/>
    <property type="project" value="UniProtKB-KW"/>
</dbReference>
<evidence type="ECO:0000313" key="5">
    <source>
        <dbReference type="Proteomes" id="UP001596422"/>
    </source>
</evidence>
<keyword evidence="4" id="KW-0378">Hydrolase</keyword>
<evidence type="ECO:0000256" key="2">
    <source>
        <dbReference type="SAM" id="SignalP"/>
    </source>
</evidence>
<dbReference type="Pfam" id="PF01551">
    <property type="entry name" value="Peptidase_M23"/>
    <property type="match status" value="1"/>
</dbReference>
<dbReference type="PANTHER" id="PTHR21666:SF270">
    <property type="entry name" value="MUREIN HYDROLASE ACTIVATOR ENVC"/>
    <property type="match status" value="1"/>
</dbReference>
<dbReference type="InterPro" id="IPR050570">
    <property type="entry name" value="Cell_wall_metabolism_enzyme"/>
</dbReference>
<evidence type="ECO:0000256" key="1">
    <source>
        <dbReference type="SAM" id="Coils"/>
    </source>
</evidence>
<keyword evidence="2" id="KW-0732">Signal</keyword>
<evidence type="ECO:0000313" key="4">
    <source>
        <dbReference type="EMBL" id="MFC6671174.1"/>
    </source>
</evidence>
<feature type="coiled-coil region" evidence="1">
    <location>
        <begin position="145"/>
        <end position="242"/>
    </location>
</feature>
<dbReference type="Gene3D" id="6.10.250.3150">
    <property type="match status" value="1"/>
</dbReference>
<organism evidence="4 5">
    <name type="scientific">Marinobacterium aestuariivivens</name>
    <dbReference type="NCBI Taxonomy" id="1698799"/>
    <lineage>
        <taxon>Bacteria</taxon>
        <taxon>Pseudomonadati</taxon>
        <taxon>Pseudomonadota</taxon>
        <taxon>Gammaproteobacteria</taxon>
        <taxon>Oceanospirillales</taxon>
        <taxon>Oceanospirillaceae</taxon>
        <taxon>Marinobacterium</taxon>
    </lineage>
</organism>
<name>A0ABW2A1N0_9GAMM</name>
<keyword evidence="5" id="KW-1185">Reference proteome</keyword>
<dbReference type="PANTHER" id="PTHR21666">
    <property type="entry name" value="PEPTIDASE-RELATED"/>
    <property type="match status" value="1"/>
</dbReference>
<dbReference type="InterPro" id="IPR016047">
    <property type="entry name" value="M23ase_b-sheet_dom"/>
</dbReference>
<accession>A0ABW2A1N0</accession>
<feature type="chain" id="PRO_5045693065" evidence="2">
    <location>
        <begin position="20"/>
        <end position="376"/>
    </location>
</feature>
<proteinExistence type="predicted"/>
<feature type="coiled-coil region" evidence="1">
    <location>
        <begin position="22"/>
        <end position="98"/>
    </location>
</feature>
<dbReference type="Gene3D" id="2.70.70.10">
    <property type="entry name" value="Glucose Permease (Domain IIA)"/>
    <property type="match status" value="1"/>
</dbReference>
<feature type="signal peptide" evidence="2">
    <location>
        <begin position="1"/>
        <end position="19"/>
    </location>
</feature>
<feature type="domain" description="M23ase beta-sheet core" evidence="3">
    <location>
        <begin position="277"/>
        <end position="369"/>
    </location>
</feature>
<keyword evidence="1" id="KW-0175">Coiled coil</keyword>
<dbReference type="CDD" id="cd12797">
    <property type="entry name" value="M23_peptidase"/>
    <property type="match status" value="1"/>
</dbReference>